<protein>
    <submittedName>
        <fullName evidence="1">Uncharacterized protein</fullName>
    </submittedName>
</protein>
<dbReference type="AlphaFoldDB" id="A0ABD5YVC7"/>
<organism evidence="1 2">
    <name type="scientific">Halocatena marina</name>
    <dbReference type="NCBI Taxonomy" id="2934937"/>
    <lineage>
        <taxon>Archaea</taxon>
        <taxon>Methanobacteriati</taxon>
        <taxon>Methanobacteriota</taxon>
        <taxon>Stenosarchaea group</taxon>
        <taxon>Halobacteria</taxon>
        <taxon>Halobacteriales</taxon>
        <taxon>Natronomonadaceae</taxon>
        <taxon>Halocatena</taxon>
    </lineage>
</organism>
<evidence type="ECO:0000313" key="1">
    <source>
        <dbReference type="EMBL" id="MFC7192357.1"/>
    </source>
</evidence>
<keyword evidence="2" id="KW-1185">Reference proteome</keyword>
<reference evidence="1 2" key="1">
    <citation type="journal article" date="2019" name="Int. J. Syst. Evol. Microbiol.">
        <title>The Global Catalogue of Microorganisms (GCM) 10K type strain sequencing project: providing services to taxonomists for standard genome sequencing and annotation.</title>
        <authorList>
            <consortium name="The Broad Institute Genomics Platform"/>
            <consortium name="The Broad Institute Genome Sequencing Center for Infectious Disease"/>
            <person name="Wu L."/>
            <person name="Ma J."/>
        </authorList>
    </citation>
    <scope>NUCLEOTIDE SEQUENCE [LARGE SCALE GENOMIC DNA]</scope>
    <source>
        <strain evidence="1 2">RDMS1</strain>
    </source>
</reference>
<comment type="caution">
    <text evidence="1">The sequence shown here is derived from an EMBL/GenBank/DDBJ whole genome shotgun (WGS) entry which is preliminary data.</text>
</comment>
<dbReference type="GeneID" id="76058772"/>
<dbReference type="EMBL" id="JBHTAX010000004">
    <property type="protein sequence ID" value="MFC7192357.1"/>
    <property type="molecule type" value="Genomic_DNA"/>
</dbReference>
<accession>A0ABD5YVC7</accession>
<proteinExistence type="predicted"/>
<evidence type="ECO:0000313" key="2">
    <source>
        <dbReference type="Proteomes" id="UP001596417"/>
    </source>
</evidence>
<dbReference type="RefSeq" id="WP_248910172.1">
    <property type="nucleotide sequence ID" value="NZ_CP109980.1"/>
</dbReference>
<sequence length="73" mass="8203">MDQQATKILFSDQNSTHKETGDGALMIWYDRVVITELTEWSVRCESPLSLGLRYRMGIEAGFPIQEGVTDPIG</sequence>
<name>A0ABD5YVC7_9EURY</name>
<gene>
    <name evidence="1" type="ORF">ACFQL7_22775</name>
</gene>
<dbReference type="Proteomes" id="UP001596417">
    <property type="component" value="Unassembled WGS sequence"/>
</dbReference>